<dbReference type="SUPFAM" id="SSF81901">
    <property type="entry name" value="HCP-like"/>
    <property type="match status" value="1"/>
</dbReference>
<dbReference type="STRING" id="1834516.BL253_27315"/>
<evidence type="ECO:0000259" key="1">
    <source>
        <dbReference type="Pfam" id="PF19955"/>
    </source>
</evidence>
<comment type="caution">
    <text evidence="2">The sequence shown here is derived from an EMBL/GenBank/DDBJ whole genome shotgun (WGS) entry which is preliminary data.</text>
</comment>
<dbReference type="Proteomes" id="UP000188929">
    <property type="component" value="Unassembled WGS sequence"/>
</dbReference>
<dbReference type="EMBL" id="MOMC01000059">
    <property type="protein sequence ID" value="ONH25519.1"/>
    <property type="molecule type" value="Genomic_DNA"/>
</dbReference>
<dbReference type="InterPro" id="IPR011990">
    <property type="entry name" value="TPR-like_helical_dom_sf"/>
</dbReference>
<gene>
    <name evidence="2" type="ORF">BL253_27315</name>
</gene>
<feature type="domain" description="Effector-associated" evidence="1">
    <location>
        <begin position="8"/>
        <end position="83"/>
    </location>
</feature>
<dbReference type="InterPro" id="IPR045430">
    <property type="entry name" value="EAD1"/>
</dbReference>
<evidence type="ECO:0000313" key="2">
    <source>
        <dbReference type="EMBL" id="ONH25519.1"/>
    </source>
</evidence>
<dbReference type="Gene3D" id="1.25.40.10">
    <property type="entry name" value="Tetratricopeptide repeat domain"/>
    <property type="match status" value="2"/>
</dbReference>
<organism evidence="2 3">
    <name type="scientific">Pseudofrankia asymbiotica</name>
    <dbReference type="NCBI Taxonomy" id="1834516"/>
    <lineage>
        <taxon>Bacteria</taxon>
        <taxon>Bacillati</taxon>
        <taxon>Actinomycetota</taxon>
        <taxon>Actinomycetes</taxon>
        <taxon>Frankiales</taxon>
        <taxon>Frankiaceae</taxon>
        <taxon>Pseudofrankia</taxon>
    </lineage>
</organism>
<sequence>MVEGLGSELIEALAGLVTVPAEACQLVVEAGVPAAALPWNSCNPREFWVAVSAELASGVTAHGRDRLLEVLRSRFPHHPIFGSPAPARLLSAGKRVGRPIREVVDPFALEVHPAIDAGAAAGLSPLPTYVAREHDLRLRSVVARAVEGASAIAVLVGGSSTGKSRACWEAVQALPEDWCLWHPINPGRPEAALEELTRIGPRTVVWLNETHRYLLTKPTDLGDRVAAGLRDLLRDPDRRPILVLGTVWPEYWAVLSTVPRPCRPDPHAQARALITNDVISLPYAFTGGAREALRVAAMGDPRLAEAEARALDGEITQYLAGGPELLARYDNAPPAARAVIEAAMDARLLGHSSSLPRGLLEDAAPGYLTDQQWDALADDWLDQALTYTGEPCRGAPGPVRRIRPRPGQIISPEPFYWLAEYLEHHARGTLRGRRAPASLWDALVAHATSTDAAALAAYAHGRLLDRYAIALFRRAADGGNGNAAGLLAGLLAGRHDLDGLRARACVGDRLAAERLAELLIEGGDYGEAEQLLRSLAVTGEPSATARLADLLAMRGDVQELWARADAGDPIAGIRLVDLLAQRGDLDGLRVRADSSDLAAAVQLARLLVQRGDVDGLRARADSQWGAAVELARLLAERGDLDELQARVDAGDCASAVRLARLFDERGQYDRAEQILRILADAGDDYAGLELVQLRAERGDLGSLRALAADGFESAADALACWVTKAGDYQEIGRVLRAFEEAGDWEIADGLARLLAKNGDLDSLQGLTEVGDMFAAEQLADLLVARGEFQEAEQILRNLADAGHDLAAILLIYVRAEGGDLDELQDLAEEDEAAACELARLLAGRGEYGRAERILHAVANAGFRFAGDELASLLTRRGRTRDAERLRRFGLNPDGSIASGPDG</sequence>
<reference evidence="3" key="1">
    <citation type="submission" date="2016-10" db="EMBL/GenBank/DDBJ databases">
        <title>Frankia sp. NRRL B-16386 Genome sequencing.</title>
        <authorList>
            <person name="Ghodhbane-Gtari F."/>
            <person name="Swanson E."/>
            <person name="Gueddou A."/>
            <person name="Hezbri K."/>
            <person name="Ktari K."/>
            <person name="Nouioui I."/>
            <person name="Morris K."/>
            <person name="Simpson S."/>
            <person name="Abebe-Akele F."/>
            <person name="Thomas K."/>
            <person name="Gtari M."/>
            <person name="Tisa L.S."/>
        </authorList>
    </citation>
    <scope>NUCLEOTIDE SEQUENCE [LARGE SCALE GENOMIC DNA]</scope>
    <source>
        <strain evidence="3">NRRL B-16386</strain>
    </source>
</reference>
<dbReference type="OrthoDB" id="3210348at2"/>
<protein>
    <recommendedName>
        <fullName evidence="1">Effector-associated domain-containing protein</fullName>
    </recommendedName>
</protein>
<dbReference type="Pfam" id="PF19955">
    <property type="entry name" value="EAD1"/>
    <property type="match status" value="1"/>
</dbReference>
<name>A0A1V2I497_9ACTN</name>
<dbReference type="RefSeq" id="WP_076820251.1">
    <property type="nucleotide sequence ID" value="NZ_MOMC01000059.1"/>
</dbReference>
<dbReference type="AlphaFoldDB" id="A0A1V2I497"/>
<proteinExistence type="predicted"/>
<accession>A0A1V2I497</accession>
<keyword evidence="3" id="KW-1185">Reference proteome</keyword>
<evidence type="ECO:0000313" key="3">
    <source>
        <dbReference type="Proteomes" id="UP000188929"/>
    </source>
</evidence>